<dbReference type="EMBL" id="CP061839">
    <property type="protein sequence ID" value="QOW61465.1"/>
    <property type="molecule type" value="Genomic_DNA"/>
</dbReference>
<dbReference type="PROSITE" id="PS51257">
    <property type="entry name" value="PROKAR_LIPOPROTEIN"/>
    <property type="match status" value="1"/>
</dbReference>
<sequence length="132" mass="14398">MKQRRAVSVLGALILAVCIAALGVSCKNKVKPEAYDGNYSGTWFIKDDMAGYEKFNWDGSIDKNGNFSIKFATTTINSVEAVFKVSKDGSFSGTAKIDMTDYSFKGEIKDTVVSGDISEENKVIGKIYGKKK</sequence>
<evidence type="ECO:0000313" key="1">
    <source>
        <dbReference type="EMBL" id="QOW61465.1"/>
    </source>
</evidence>
<organism evidence="1 2">
    <name type="scientific">Treponema pedis</name>
    <dbReference type="NCBI Taxonomy" id="409322"/>
    <lineage>
        <taxon>Bacteria</taxon>
        <taxon>Pseudomonadati</taxon>
        <taxon>Spirochaetota</taxon>
        <taxon>Spirochaetia</taxon>
        <taxon>Spirochaetales</taxon>
        <taxon>Treponemataceae</taxon>
        <taxon>Treponema</taxon>
    </lineage>
</organism>
<accession>A0A7S6WQJ5</accession>
<dbReference type="Proteomes" id="UP000593915">
    <property type="component" value="Chromosome"/>
</dbReference>
<name>A0A7S6WQJ5_9SPIR</name>
<evidence type="ECO:0000313" key="2">
    <source>
        <dbReference type="Proteomes" id="UP000593915"/>
    </source>
</evidence>
<gene>
    <name evidence="1" type="ORF">IFE08_03495</name>
</gene>
<dbReference type="AlphaFoldDB" id="A0A7S6WQJ5"/>
<reference evidence="1 2" key="1">
    <citation type="submission" date="2020-09" db="EMBL/GenBank/DDBJ databases">
        <title>Characterization of Treponema spp. from bovine digital dermatitis in Korea.</title>
        <authorList>
            <person name="Espiritu H.M."/>
            <person name="Cho Y.I."/>
            <person name="Mamuad L."/>
        </authorList>
    </citation>
    <scope>NUCLEOTIDE SEQUENCE [LARGE SCALE GENOMIC DNA]</scope>
    <source>
        <strain evidence="1 2">KS1</strain>
    </source>
</reference>
<dbReference type="RefSeq" id="WP_024467955.1">
    <property type="nucleotide sequence ID" value="NZ_CP061839.1"/>
</dbReference>
<proteinExistence type="predicted"/>
<protein>
    <recommendedName>
        <fullName evidence="3">Lipoprotein</fullName>
    </recommendedName>
</protein>
<evidence type="ECO:0008006" key="3">
    <source>
        <dbReference type="Google" id="ProtNLM"/>
    </source>
</evidence>